<feature type="compositionally biased region" description="Basic residues" evidence="1">
    <location>
        <begin position="160"/>
        <end position="177"/>
    </location>
</feature>
<evidence type="ECO:0000313" key="2">
    <source>
        <dbReference type="EMBL" id="WNL50045.1"/>
    </source>
</evidence>
<evidence type="ECO:0000256" key="1">
    <source>
        <dbReference type="SAM" id="MobiDB-lite"/>
    </source>
</evidence>
<proteinExistence type="predicted"/>
<feature type="region of interest" description="Disordered" evidence="1">
    <location>
        <begin position="158"/>
        <end position="177"/>
    </location>
</feature>
<sequence length="177" mass="20022">MSITNLSVVTSGNKTFATMNIVVKFSPEEDVLGFYSKNDDGTFEPCDDPFKALKEKVDSSIESCFDRFFPGTPIGQDFDEDESNHIQACALSNFAEGRAMNFERTRISPTPLDIKSFFSDRGGIGVHIESNRGSSAPIDIPTPPSKELEEWKRELLSKEKARKHKKKALKEERKRRR</sequence>
<reference evidence="2" key="1">
    <citation type="submission" date="2023-07" db="EMBL/GenBank/DDBJ databases">
        <authorList>
            <person name="Xia Y."/>
        </authorList>
    </citation>
    <scope>NUCLEOTIDE SEQUENCE</scope>
    <source>
        <strain evidence="2">E</strain>
    </source>
</reference>
<accession>A0AA96EKH3</accession>
<dbReference type="EMBL" id="OR343189">
    <property type="protein sequence ID" value="WNL50045.1"/>
    <property type="molecule type" value="Genomic_DNA"/>
</dbReference>
<gene>
    <name evidence="2" type="ORF">MarDSR_006</name>
</gene>
<organism evidence="2">
    <name type="scientific">Marseillevirus sp</name>
    <dbReference type="NCBI Taxonomy" id="2809551"/>
    <lineage>
        <taxon>Viruses</taxon>
        <taxon>Varidnaviria</taxon>
        <taxon>Bamfordvirae</taxon>
        <taxon>Nucleocytoviricota</taxon>
        <taxon>Megaviricetes</taxon>
        <taxon>Pimascovirales</taxon>
        <taxon>Pimascovirales incertae sedis</taxon>
        <taxon>Marseilleviridae</taxon>
        <taxon>Marseillevirus</taxon>
    </lineage>
</organism>
<protein>
    <submittedName>
        <fullName evidence="2">Uncharacterized protein</fullName>
    </submittedName>
</protein>
<name>A0AA96EKH3_9VIRU</name>